<proteinExistence type="predicted"/>
<keyword evidence="1" id="KW-0805">Transcription regulation</keyword>
<feature type="domain" description="HTH araC/xylS-type" evidence="4">
    <location>
        <begin position="211"/>
        <end position="312"/>
    </location>
</feature>
<evidence type="ECO:0000256" key="2">
    <source>
        <dbReference type="ARBA" id="ARBA00023125"/>
    </source>
</evidence>
<evidence type="ECO:0000256" key="1">
    <source>
        <dbReference type="ARBA" id="ARBA00023015"/>
    </source>
</evidence>
<dbReference type="Proteomes" id="UP000475545">
    <property type="component" value="Unassembled WGS sequence"/>
</dbReference>
<dbReference type="GO" id="GO:0003700">
    <property type="term" value="F:DNA-binding transcription factor activity"/>
    <property type="evidence" value="ECO:0007669"/>
    <property type="project" value="InterPro"/>
</dbReference>
<dbReference type="InterPro" id="IPR009057">
    <property type="entry name" value="Homeodomain-like_sf"/>
</dbReference>
<keyword evidence="6" id="KW-1185">Reference proteome</keyword>
<organism evidence="5 6">
    <name type="scientific">Gordonia mangrovi</name>
    <dbReference type="NCBI Taxonomy" id="2665643"/>
    <lineage>
        <taxon>Bacteria</taxon>
        <taxon>Bacillati</taxon>
        <taxon>Actinomycetota</taxon>
        <taxon>Actinomycetes</taxon>
        <taxon>Mycobacteriales</taxon>
        <taxon>Gordoniaceae</taxon>
        <taxon>Gordonia</taxon>
    </lineage>
</organism>
<dbReference type="InterPro" id="IPR050204">
    <property type="entry name" value="AraC_XylS_family_regulators"/>
</dbReference>
<evidence type="ECO:0000313" key="6">
    <source>
        <dbReference type="Proteomes" id="UP000475545"/>
    </source>
</evidence>
<accession>A0A6L7GTT3</accession>
<dbReference type="InterPro" id="IPR018060">
    <property type="entry name" value="HTH_AraC"/>
</dbReference>
<keyword evidence="2" id="KW-0238">DNA-binding</keyword>
<dbReference type="PANTHER" id="PTHR46796:SF6">
    <property type="entry name" value="ARAC SUBFAMILY"/>
    <property type="match status" value="1"/>
</dbReference>
<dbReference type="RefSeq" id="WP_160902281.1">
    <property type="nucleotide sequence ID" value="NZ_CP102850.1"/>
</dbReference>
<reference evidence="5 6" key="1">
    <citation type="submission" date="2019-11" db="EMBL/GenBank/DDBJ databases">
        <title>Gordonia sp. nov., a novel actinobacterium isolated from mangrove soil in Hainan.</title>
        <authorList>
            <person name="Huang X."/>
            <person name="Xie Y."/>
            <person name="Chu X."/>
            <person name="Xiao K."/>
        </authorList>
    </citation>
    <scope>NUCLEOTIDE SEQUENCE [LARGE SCALE GENOMIC DNA]</scope>
    <source>
        <strain evidence="5 6">HNM0687</strain>
    </source>
</reference>
<comment type="caution">
    <text evidence="5">The sequence shown here is derived from an EMBL/GenBank/DDBJ whole genome shotgun (WGS) entry which is preliminary data.</text>
</comment>
<dbReference type="PROSITE" id="PS00041">
    <property type="entry name" value="HTH_ARAC_FAMILY_1"/>
    <property type="match status" value="1"/>
</dbReference>
<evidence type="ECO:0000256" key="3">
    <source>
        <dbReference type="ARBA" id="ARBA00023163"/>
    </source>
</evidence>
<dbReference type="SUPFAM" id="SSF46689">
    <property type="entry name" value="Homeodomain-like"/>
    <property type="match status" value="1"/>
</dbReference>
<gene>
    <name evidence="5" type="ORF">GIY30_12090</name>
</gene>
<dbReference type="SMART" id="SM00342">
    <property type="entry name" value="HTH_ARAC"/>
    <property type="match status" value="1"/>
</dbReference>
<dbReference type="GO" id="GO:0043565">
    <property type="term" value="F:sequence-specific DNA binding"/>
    <property type="evidence" value="ECO:0007669"/>
    <property type="project" value="InterPro"/>
</dbReference>
<dbReference type="PANTHER" id="PTHR46796">
    <property type="entry name" value="HTH-TYPE TRANSCRIPTIONAL ACTIVATOR RHAS-RELATED"/>
    <property type="match status" value="1"/>
</dbReference>
<dbReference type="InterPro" id="IPR018062">
    <property type="entry name" value="HTH_AraC-typ_CS"/>
</dbReference>
<dbReference type="InterPro" id="IPR020449">
    <property type="entry name" value="Tscrpt_reg_AraC-type_HTH"/>
</dbReference>
<evidence type="ECO:0000259" key="4">
    <source>
        <dbReference type="PROSITE" id="PS01124"/>
    </source>
</evidence>
<keyword evidence="3" id="KW-0804">Transcription</keyword>
<name>A0A6L7GTT3_9ACTN</name>
<dbReference type="AlphaFoldDB" id="A0A6L7GTT3"/>
<dbReference type="PRINTS" id="PR00032">
    <property type="entry name" value="HTHARAC"/>
</dbReference>
<dbReference type="Gene3D" id="1.10.10.60">
    <property type="entry name" value="Homeodomain-like"/>
    <property type="match status" value="1"/>
</dbReference>
<evidence type="ECO:0000313" key="5">
    <source>
        <dbReference type="EMBL" id="MXP22085.1"/>
    </source>
</evidence>
<dbReference type="PROSITE" id="PS01124">
    <property type="entry name" value="HTH_ARAC_FAMILY_2"/>
    <property type="match status" value="1"/>
</dbReference>
<dbReference type="Pfam" id="PF12833">
    <property type="entry name" value="HTH_18"/>
    <property type="match status" value="1"/>
</dbReference>
<protein>
    <submittedName>
        <fullName evidence="5">Helix-turn-helix domain-containing protein</fullName>
    </submittedName>
</protein>
<dbReference type="EMBL" id="WMBR01000003">
    <property type="protein sequence ID" value="MXP22085.1"/>
    <property type="molecule type" value="Genomic_DNA"/>
</dbReference>
<sequence>MVMVFSTAELNPTERVEATCAAMQEQSVPSTVRLADEAAVSSRMDVWTYGAASIFRAEMTGFRLIRTPRQISSGPGEMLAIAVHEKCVGMQEQFGTQRYAHPDELMLMDLNSTYDYQLAGMGASRCLHVPVEAVGLPHEVIRTAAERLPASPLYRMVLNHIDALTVHAETLSTGHAAHALGETSIDLVRTLLASAYDIDYARGSMTEMLLPRIRAYVRRHLTDPALSPAAIASAHGISQRRLFKLCAAADFSLEQWIIAERLDRARDELARPDMREIPVAVIARRCGFVNDSHFSRRFRQLYGLSPRTWRQMNVRTHTAPSGRRPDPG</sequence>